<accession>A0A3S5CXK8</accession>
<dbReference type="Gene3D" id="1.20.1250.20">
    <property type="entry name" value="MFS general substrate transporter like domains"/>
    <property type="match status" value="2"/>
</dbReference>
<dbReference type="PANTHER" id="PTHR42718">
    <property type="entry name" value="MAJOR FACILITATOR SUPERFAMILY MULTIDRUG TRANSPORTER MFSC"/>
    <property type="match status" value="1"/>
</dbReference>
<feature type="domain" description="Major facilitator superfamily (MFS) profile" evidence="7">
    <location>
        <begin position="101"/>
        <end position="562"/>
    </location>
</feature>
<feature type="transmembrane region" description="Helical" evidence="6">
    <location>
        <begin position="458"/>
        <end position="477"/>
    </location>
</feature>
<evidence type="ECO:0000259" key="7">
    <source>
        <dbReference type="PROSITE" id="PS50850"/>
    </source>
</evidence>
<organism evidence="8 9">
    <name type="scientific">Thermothielavioides terrestris</name>
    <dbReference type="NCBI Taxonomy" id="2587410"/>
    <lineage>
        <taxon>Eukaryota</taxon>
        <taxon>Fungi</taxon>
        <taxon>Dikarya</taxon>
        <taxon>Ascomycota</taxon>
        <taxon>Pezizomycotina</taxon>
        <taxon>Sordariomycetes</taxon>
        <taxon>Sordariomycetidae</taxon>
        <taxon>Sordariales</taxon>
        <taxon>Chaetomiaceae</taxon>
        <taxon>Thermothielavioides</taxon>
    </lineage>
</organism>
<dbReference type="EMBL" id="OUUZ01000015">
    <property type="protein sequence ID" value="SPQ25265.1"/>
    <property type="molecule type" value="Genomic_DNA"/>
</dbReference>
<dbReference type="InterPro" id="IPR011701">
    <property type="entry name" value="MFS"/>
</dbReference>
<dbReference type="Proteomes" id="UP000289323">
    <property type="component" value="Unassembled WGS sequence"/>
</dbReference>
<feature type="transmembrane region" description="Helical" evidence="6">
    <location>
        <begin position="299"/>
        <end position="319"/>
    </location>
</feature>
<feature type="region of interest" description="Disordered" evidence="5">
    <location>
        <begin position="1"/>
        <end position="86"/>
    </location>
</feature>
<dbReference type="GO" id="GO:0022857">
    <property type="term" value="F:transmembrane transporter activity"/>
    <property type="evidence" value="ECO:0007669"/>
    <property type="project" value="InterPro"/>
</dbReference>
<dbReference type="PROSITE" id="PS50850">
    <property type="entry name" value="MFS"/>
    <property type="match status" value="1"/>
</dbReference>
<feature type="transmembrane region" description="Helical" evidence="6">
    <location>
        <begin position="226"/>
        <end position="253"/>
    </location>
</feature>
<dbReference type="Pfam" id="PF07690">
    <property type="entry name" value="MFS_1"/>
    <property type="match status" value="1"/>
</dbReference>
<keyword evidence="2 6" id="KW-0812">Transmembrane</keyword>
<feature type="transmembrane region" description="Helical" evidence="6">
    <location>
        <begin position="539"/>
        <end position="557"/>
    </location>
</feature>
<evidence type="ECO:0000256" key="5">
    <source>
        <dbReference type="SAM" id="MobiDB-lite"/>
    </source>
</evidence>
<evidence type="ECO:0000313" key="9">
    <source>
        <dbReference type="Proteomes" id="UP000289323"/>
    </source>
</evidence>
<feature type="compositionally biased region" description="Basic and acidic residues" evidence="5">
    <location>
        <begin position="51"/>
        <end position="73"/>
    </location>
</feature>
<feature type="transmembrane region" description="Helical" evidence="6">
    <location>
        <begin position="197"/>
        <end position="219"/>
    </location>
</feature>
<dbReference type="PROSITE" id="PS00216">
    <property type="entry name" value="SUGAR_TRANSPORT_1"/>
    <property type="match status" value="1"/>
</dbReference>
<keyword evidence="4 6" id="KW-0472">Membrane</keyword>
<feature type="transmembrane region" description="Helical" evidence="6">
    <location>
        <begin position="259"/>
        <end position="278"/>
    </location>
</feature>
<feature type="transmembrane region" description="Helical" evidence="6">
    <location>
        <begin position="433"/>
        <end position="452"/>
    </location>
</feature>
<feature type="compositionally biased region" description="Polar residues" evidence="5">
    <location>
        <begin position="22"/>
        <end position="31"/>
    </location>
</feature>
<evidence type="ECO:0000256" key="6">
    <source>
        <dbReference type="SAM" id="Phobius"/>
    </source>
</evidence>
<dbReference type="SUPFAM" id="SSF103473">
    <property type="entry name" value="MFS general substrate transporter"/>
    <property type="match status" value="2"/>
</dbReference>
<feature type="transmembrane region" description="Helical" evidence="6">
    <location>
        <begin position="331"/>
        <end position="349"/>
    </location>
</feature>
<evidence type="ECO:0000256" key="1">
    <source>
        <dbReference type="ARBA" id="ARBA00004141"/>
    </source>
</evidence>
<sequence length="597" mass="63105">MATADDLSLSKEAVTPAVSGAESDSASTSMGTIAPLPAAPGPQQQQQQQQRRPDPDQSRDHNSDPESDPESHRRISQGGPRSQSFGARPACFTSTLQECLFVFQATTATATSSFFLGASAILTASIGRDLGMTQGEISWITASTSLTAGAFQLGLGQSADLLGRRAQFVAGMASFAAFALLVAFAQNPFWMDVVCGLLGLCAAMVVPPAIGIMGAAYDVPSKRKNLAFSAFSAGNPLGFVLGSVISGVAAMVLNWRASYVLMAILWVVFAVGALWTIPKVEAYPPGEPFRERLARFVRTFDFVGTALTILGTGLLTAGITLGPTDGWKTAHIIAMLVVGVVLLAAFVGWETVYPHPLMPPHIWKDRNFTFIILSCLPGFMAFTSSQFWLSFFMQERQGLTPLLVAVHLLPQVVAGLIYNAIAGAVLHRINNTLLLVMGSLAYVGSNVLLALMQPDSPYWAFIFPSLILGVVGADFQFNVANMYVMQSLPSHQQALAGGIFNTLFRLGTAIALGVSTAVFTQSTETPQGVADPMVPYAKAFQVSIGLAAGSFLFLPFVRLGTQGHAPRPADAGEPAGSGKAVALAQIAPAAAEKKEQK</sequence>
<protein>
    <submittedName>
        <fullName evidence="8">F182eccc-e0ba-4f13-9ef3-a79dfddfcdc2</fullName>
    </submittedName>
</protein>
<evidence type="ECO:0000256" key="4">
    <source>
        <dbReference type="ARBA" id="ARBA00023136"/>
    </source>
</evidence>
<dbReference type="InterPro" id="IPR036259">
    <property type="entry name" value="MFS_trans_sf"/>
</dbReference>
<dbReference type="AlphaFoldDB" id="A0A3S5CXK8"/>
<evidence type="ECO:0000313" key="8">
    <source>
        <dbReference type="EMBL" id="SPQ25265.1"/>
    </source>
</evidence>
<feature type="transmembrane region" description="Helical" evidence="6">
    <location>
        <begin position="168"/>
        <end position="185"/>
    </location>
</feature>
<reference evidence="8 9" key="1">
    <citation type="submission" date="2018-04" db="EMBL/GenBank/DDBJ databases">
        <authorList>
            <person name="Huttner S."/>
            <person name="Dainat J."/>
        </authorList>
    </citation>
    <scope>NUCLEOTIDE SEQUENCE [LARGE SCALE GENOMIC DNA]</scope>
</reference>
<feature type="transmembrane region" description="Helical" evidence="6">
    <location>
        <begin position="370"/>
        <end position="389"/>
    </location>
</feature>
<name>A0A3S5CXK8_9PEZI</name>
<dbReference type="InterPro" id="IPR020846">
    <property type="entry name" value="MFS_dom"/>
</dbReference>
<feature type="transmembrane region" description="Helical" evidence="6">
    <location>
        <begin position="498"/>
        <end position="519"/>
    </location>
</feature>
<comment type="subcellular location">
    <subcellularLocation>
        <location evidence="1">Membrane</location>
        <topology evidence="1">Multi-pass membrane protein</topology>
    </subcellularLocation>
</comment>
<dbReference type="PANTHER" id="PTHR42718:SF23">
    <property type="entry name" value="MAJOR FACILITATOR SUPERFAMILY (MFS) PROFILE DOMAIN-CONTAINING PROTEIN"/>
    <property type="match status" value="1"/>
</dbReference>
<evidence type="ECO:0000256" key="2">
    <source>
        <dbReference type="ARBA" id="ARBA00022692"/>
    </source>
</evidence>
<feature type="transmembrane region" description="Helical" evidence="6">
    <location>
        <begin position="401"/>
        <end position="421"/>
    </location>
</feature>
<dbReference type="GO" id="GO:0016020">
    <property type="term" value="C:membrane"/>
    <property type="evidence" value="ECO:0007669"/>
    <property type="project" value="UniProtKB-SubCell"/>
</dbReference>
<evidence type="ECO:0000256" key="3">
    <source>
        <dbReference type="ARBA" id="ARBA00022989"/>
    </source>
</evidence>
<dbReference type="InterPro" id="IPR005829">
    <property type="entry name" value="Sugar_transporter_CS"/>
</dbReference>
<gene>
    <name evidence="8" type="ORF">TT172_LOCUS7684</name>
</gene>
<keyword evidence="3 6" id="KW-1133">Transmembrane helix</keyword>
<proteinExistence type="predicted"/>